<dbReference type="Proteomes" id="UP001152622">
    <property type="component" value="Chromosome 6"/>
</dbReference>
<accession>A0A9Q1FDH6</accession>
<protein>
    <submittedName>
        <fullName evidence="2">Uncharacterized protein</fullName>
    </submittedName>
</protein>
<dbReference type="AlphaFoldDB" id="A0A9Q1FDH6"/>
<organism evidence="2 3">
    <name type="scientific">Synaphobranchus kaupii</name>
    <name type="common">Kaup's arrowtooth eel</name>
    <dbReference type="NCBI Taxonomy" id="118154"/>
    <lineage>
        <taxon>Eukaryota</taxon>
        <taxon>Metazoa</taxon>
        <taxon>Chordata</taxon>
        <taxon>Craniata</taxon>
        <taxon>Vertebrata</taxon>
        <taxon>Euteleostomi</taxon>
        <taxon>Actinopterygii</taxon>
        <taxon>Neopterygii</taxon>
        <taxon>Teleostei</taxon>
        <taxon>Anguilliformes</taxon>
        <taxon>Synaphobranchidae</taxon>
        <taxon>Synaphobranchus</taxon>
    </lineage>
</organism>
<evidence type="ECO:0000256" key="1">
    <source>
        <dbReference type="SAM" id="MobiDB-lite"/>
    </source>
</evidence>
<sequence length="79" mass="8925">MLHFSQLTAPEPDSDLKSRGSGGRSTASGVGRKWRTGEELERCMRALERESRGAVVFMMTREEFCKENEVAIQQTNYAL</sequence>
<evidence type="ECO:0000313" key="2">
    <source>
        <dbReference type="EMBL" id="KAJ8356023.1"/>
    </source>
</evidence>
<proteinExistence type="predicted"/>
<name>A0A9Q1FDH6_SYNKA</name>
<reference evidence="2" key="1">
    <citation type="journal article" date="2023" name="Science">
        <title>Genome structures resolve the early diversification of teleost fishes.</title>
        <authorList>
            <person name="Parey E."/>
            <person name="Louis A."/>
            <person name="Montfort J."/>
            <person name="Bouchez O."/>
            <person name="Roques C."/>
            <person name="Iampietro C."/>
            <person name="Lluch J."/>
            <person name="Castinel A."/>
            <person name="Donnadieu C."/>
            <person name="Desvignes T."/>
            <person name="Floi Bucao C."/>
            <person name="Jouanno E."/>
            <person name="Wen M."/>
            <person name="Mejri S."/>
            <person name="Dirks R."/>
            <person name="Jansen H."/>
            <person name="Henkel C."/>
            <person name="Chen W.J."/>
            <person name="Zahm M."/>
            <person name="Cabau C."/>
            <person name="Klopp C."/>
            <person name="Thompson A.W."/>
            <person name="Robinson-Rechavi M."/>
            <person name="Braasch I."/>
            <person name="Lecointre G."/>
            <person name="Bobe J."/>
            <person name="Postlethwait J.H."/>
            <person name="Berthelot C."/>
            <person name="Roest Crollius H."/>
            <person name="Guiguen Y."/>
        </authorList>
    </citation>
    <scope>NUCLEOTIDE SEQUENCE</scope>
    <source>
        <strain evidence="2">WJC10195</strain>
    </source>
</reference>
<keyword evidence="3" id="KW-1185">Reference proteome</keyword>
<feature type="region of interest" description="Disordered" evidence="1">
    <location>
        <begin position="1"/>
        <end position="34"/>
    </location>
</feature>
<evidence type="ECO:0000313" key="3">
    <source>
        <dbReference type="Proteomes" id="UP001152622"/>
    </source>
</evidence>
<dbReference type="EMBL" id="JAINUF010000006">
    <property type="protein sequence ID" value="KAJ8356023.1"/>
    <property type="molecule type" value="Genomic_DNA"/>
</dbReference>
<comment type="caution">
    <text evidence="2">The sequence shown here is derived from an EMBL/GenBank/DDBJ whole genome shotgun (WGS) entry which is preliminary data.</text>
</comment>
<gene>
    <name evidence="2" type="ORF">SKAU_G00188170</name>
</gene>